<keyword evidence="3" id="KW-0378">Hydrolase</keyword>
<dbReference type="PANTHER" id="PTHR43039">
    <property type="entry name" value="ESTERASE-RELATED"/>
    <property type="match status" value="1"/>
</dbReference>
<proteinExistence type="inferred from homology"/>
<organism evidence="3 4">
    <name type="scientific">Polaribacter filamentus</name>
    <dbReference type="NCBI Taxonomy" id="53483"/>
    <lineage>
        <taxon>Bacteria</taxon>
        <taxon>Pseudomonadati</taxon>
        <taxon>Bacteroidota</taxon>
        <taxon>Flavobacteriia</taxon>
        <taxon>Flavobacteriales</taxon>
        <taxon>Flavobacteriaceae</taxon>
    </lineage>
</organism>
<evidence type="ECO:0000259" key="2">
    <source>
        <dbReference type="Pfam" id="PF00561"/>
    </source>
</evidence>
<comment type="caution">
    <text evidence="3">The sequence shown here is derived from an EMBL/GenBank/DDBJ whole genome shotgun (WGS) entry which is preliminary data.</text>
</comment>
<dbReference type="RefSeq" id="WP_104809074.1">
    <property type="nucleotide sequence ID" value="NZ_MQUA01000013.1"/>
</dbReference>
<dbReference type="AlphaFoldDB" id="A0A2S7KW11"/>
<dbReference type="InterPro" id="IPR029058">
    <property type="entry name" value="AB_hydrolase_fold"/>
</dbReference>
<dbReference type="Proteomes" id="UP000239522">
    <property type="component" value="Unassembled WGS sequence"/>
</dbReference>
<comment type="similarity">
    <text evidence="1">Belongs to the AB hydrolase superfamily.</text>
</comment>
<feature type="domain" description="AB hydrolase-1" evidence="2">
    <location>
        <begin position="20"/>
        <end position="252"/>
    </location>
</feature>
<dbReference type="OrthoDB" id="9780932at2"/>
<dbReference type="SUPFAM" id="SSF53474">
    <property type="entry name" value="alpha/beta-Hydrolases"/>
    <property type="match status" value="1"/>
</dbReference>
<dbReference type="PRINTS" id="PR00111">
    <property type="entry name" value="ABHYDROLASE"/>
</dbReference>
<sequence>MLKKLIKQNNITIHGTGSKVMFFVHGFGCDQNMWRFITPHFEDTYKIVLIDLVGSGKSDENAYNFDKYNSLEGYADDIINICDALNLQDVCIVAHSVSAMIATLAAVKRPELFKKLIMIGPSPRYINDAAYIGGFSQKNIDELLETLDYNYLGWSSAMAPIIMDNLDRPELAAELEASFCQNNPEIAAHFAKVTFLGDNRNDLKKLSTDTLIIQSKIDAIASIEVGQFVNNNIPNSKFVVLETIGHCPHLSAPLKTSEAMKNYLI</sequence>
<accession>A0A2S7KW11</accession>
<keyword evidence="4" id="KW-1185">Reference proteome</keyword>
<gene>
    <name evidence="3" type="ORF">BST83_06435</name>
</gene>
<dbReference type="Pfam" id="PF00561">
    <property type="entry name" value="Abhydrolase_1"/>
    <property type="match status" value="1"/>
</dbReference>
<evidence type="ECO:0000313" key="4">
    <source>
        <dbReference type="Proteomes" id="UP000239522"/>
    </source>
</evidence>
<dbReference type="EMBL" id="MQUA01000013">
    <property type="protein sequence ID" value="PQB06829.1"/>
    <property type="molecule type" value="Genomic_DNA"/>
</dbReference>
<protein>
    <submittedName>
        <fullName evidence="3">Alpha/beta hydrolase</fullName>
    </submittedName>
</protein>
<dbReference type="InterPro" id="IPR000073">
    <property type="entry name" value="AB_hydrolase_1"/>
</dbReference>
<dbReference type="Gene3D" id="3.40.50.1820">
    <property type="entry name" value="alpha/beta hydrolase"/>
    <property type="match status" value="1"/>
</dbReference>
<dbReference type="GO" id="GO:0016787">
    <property type="term" value="F:hydrolase activity"/>
    <property type="evidence" value="ECO:0007669"/>
    <property type="project" value="UniProtKB-KW"/>
</dbReference>
<evidence type="ECO:0000313" key="3">
    <source>
        <dbReference type="EMBL" id="PQB06829.1"/>
    </source>
</evidence>
<evidence type="ECO:0000256" key="1">
    <source>
        <dbReference type="ARBA" id="ARBA00008645"/>
    </source>
</evidence>
<reference evidence="3 4" key="1">
    <citation type="submission" date="2016-11" db="EMBL/GenBank/DDBJ databases">
        <title>Trade-off between light-utilization and light-protection in marine flavobacteria.</title>
        <authorList>
            <person name="Kumagai Y."/>
        </authorList>
    </citation>
    <scope>NUCLEOTIDE SEQUENCE [LARGE SCALE GENOMIC DNA]</scope>
    <source>
        <strain evidence="3 4">ATCC 700397</strain>
    </source>
</reference>
<name>A0A2S7KW11_9FLAO</name>